<keyword evidence="3" id="KW-1185">Reference proteome</keyword>
<dbReference type="RefSeq" id="XP_044662076.1">
    <property type="nucleotide sequence ID" value="XM_044806141.1"/>
</dbReference>
<accession>A0A9P3CN45</accession>
<name>A0A9P3CN45_9PEZI</name>
<feature type="region of interest" description="Disordered" evidence="1">
    <location>
        <begin position="80"/>
        <end position="135"/>
    </location>
</feature>
<proteinExistence type="predicted"/>
<feature type="compositionally biased region" description="Basic and acidic residues" evidence="1">
    <location>
        <begin position="80"/>
        <end position="89"/>
    </location>
</feature>
<feature type="compositionally biased region" description="Acidic residues" evidence="1">
    <location>
        <begin position="108"/>
        <end position="117"/>
    </location>
</feature>
<dbReference type="GeneID" id="68296252"/>
<evidence type="ECO:0000313" key="2">
    <source>
        <dbReference type="EMBL" id="GIZ47589.1"/>
    </source>
</evidence>
<dbReference type="Proteomes" id="UP000825890">
    <property type="component" value="Unassembled WGS sequence"/>
</dbReference>
<dbReference type="AlphaFoldDB" id="A0A9P3CN45"/>
<dbReference type="EMBL" id="BOLY01000007">
    <property type="protein sequence ID" value="GIZ47589.1"/>
    <property type="molecule type" value="Genomic_DNA"/>
</dbReference>
<evidence type="ECO:0000313" key="3">
    <source>
        <dbReference type="Proteomes" id="UP000825890"/>
    </source>
</evidence>
<feature type="compositionally biased region" description="Pro residues" evidence="1">
    <location>
        <begin position="126"/>
        <end position="135"/>
    </location>
</feature>
<sequence>MYETQEELIARFSRLQHLSPAQLAQFSRDIDTLRPGNYHDNREIRRKAICNIVGRLGLCIEDAAAVVNDLMMLFDARHGWGVTHRDPHPPARAYRRSKRNRMPTPDPEVVEEEETIEDYQQGLGPPQGPPTPDPTPCRLSLEPGARFDVSWPEPPTPAPWLNTPVHQETIQSLSLENSMLRATLTERDYEIFELELSNGRLQVEAMSERAKRRRVLQRFRDLADEED</sequence>
<comment type="caution">
    <text evidence="2">The sequence shown here is derived from an EMBL/GenBank/DDBJ whole genome shotgun (WGS) entry which is preliminary data.</text>
</comment>
<dbReference type="OrthoDB" id="3643867at2759"/>
<evidence type="ECO:0000256" key="1">
    <source>
        <dbReference type="SAM" id="MobiDB-lite"/>
    </source>
</evidence>
<protein>
    <submittedName>
        <fullName evidence="2">Uncharacterized protein</fullName>
    </submittedName>
</protein>
<organism evidence="2 3">
    <name type="scientific">Cercospora kikuchii</name>
    <dbReference type="NCBI Taxonomy" id="84275"/>
    <lineage>
        <taxon>Eukaryota</taxon>
        <taxon>Fungi</taxon>
        <taxon>Dikarya</taxon>
        <taxon>Ascomycota</taxon>
        <taxon>Pezizomycotina</taxon>
        <taxon>Dothideomycetes</taxon>
        <taxon>Dothideomycetidae</taxon>
        <taxon>Mycosphaerellales</taxon>
        <taxon>Mycosphaerellaceae</taxon>
        <taxon>Cercospora</taxon>
    </lineage>
</organism>
<reference evidence="2 3" key="1">
    <citation type="submission" date="2021-01" db="EMBL/GenBank/DDBJ databases">
        <title>Cercospora kikuchii MAFF 305040 whole genome shotgun sequence.</title>
        <authorList>
            <person name="Kashiwa T."/>
            <person name="Suzuki T."/>
        </authorList>
    </citation>
    <scope>NUCLEOTIDE SEQUENCE [LARGE SCALE GENOMIC DNA]</scope>
    <source>
        <strain evidence="2 3">MAFF 305040</strain>
    </source>
</reference>
<gene>
    <name evidence="2" type="ORF">CKM354_001067700</name>
</gene>